<protein>
    <submittedName>
        <fullName evidence="1">Uncharacterized protein</fullName>
    </submittedName>
</protein>
<name>A0AAE0S082_9BIVA</name>
<proteinExistence type="predicted"/>
<organism evidence="1 2">
    <name type="scientific">Potamilus streckersoni</name>
    <dbReference type="NCBI Taxonomy" id="2493646"/>
    <lineage>
        <taxon>Eukaryota</taxon>
        <taxon>Metazoa</taxon>
        <taxon>Spiralia</taxon>
        <taxon>Lophotrochozoa</taxon>
        <taxon>Mollusca</taxon>
        <taxon>Bivalvia</taxon>
        <taxon>Autobranchia</taxon>
        <taxon>Heteroconchia</taxon>
        <taxon>Palaeoheterodonta</taxon>
        <taxon>Unionida</taxon>
        <taxon>Unionoidea</taxon>
        <taxon>Unionidae</taxon>
        <taxon>Ambleminae</taxon>
        <taxon>Lampsilini</taxon>
        <taxon>Potamilus</taxon>
    </lineage>
</organism>
<dbReference type="EMBL" id="JAEAOA010000791">
    <property type="protein sequence ID" value="KAK3582694.1"/>
    <property type="molecule type" value="Genomic_DNA"/>
</dbReference>
<reference evidence="1" key="3">
    <citation type="submission" date="2023-05" db="EMBL/GenBank/DDBJ databases">
        <authorList>
            <person name="Smith C.H."/>
        </authorList>
    </citation>
    <scope>NUCLEOTIDE SEQUENCE</scope>
    <source>
        <strain evidence="1">CHS0354</strain>
        <tissue evidence="1">Mantle</tissue>
    </source>
</reference>
<comment type="caution">
    <text evidence="1">The sequence shown here is derived from an EMBL/GenBank/DDBJ whole genome shotgun (WGS) entry which is preliminary data.</text>
</comment>
<dbReference type="AlphaFoldDB" id="A0AAE0S082"/>
<gene>
    <name evidence="1" type="ORF">CHS0354_013044</name>
</gene>
<evidence type="ECO:0000313" key="2">
    <source>
        <dbReference type="Proteomes" id="UP001195483"/>
    </source>
</evidence>
<reference evidence="1" key="2">
    <citation type="journal article" date="2021" name="Genome Biol. Evol.">
        <title>Developing a high-quality reference genome for a parasitic bivalve with doubly uniparental inheritance (Bivalvia: Unionida).</title>
        <authorList>
            <person name="Smith C.H."/>
        </authorList>
    </citation>
    <scope>NUCLEOTIDE SEQUENCE</scope>
    <source>
        <strain evidence="1">CHS0354</strain>
        <tissue evidence="1">Mantle</tissue>
    </source>
</reference>
<keyword evidence="2" id="KW-1185">Reference proteome</keyword>
<evidence type="ECO:0000313" key="1">
    <source>
        <dbReference type="EMBL" id="KAK3582694.1"/>
    </source>
</evidence>
<dbReference type="Proteomes" id="UP001195483">
    <property type="component" value="Unassembled WGS sequence"/>
</dbReference>
<sequence length="129" mass="14783">MYFDSQLDGTLRIEHLIKTCNKDLNLPKNLKGTTLDSTSLNKVQVLNEELPLRMRRQEMLLSYSIRLTSHPNTYPTKIAISKCNIRFSRKLVPLISGEKQIPELRKNLTSLDQQEGYTISHDKAPSTTP</sequence>
<accession>A0AAE0S082</accession>
<reference evidence="1" key="1">
    <citation type="journal article" date="2021" name="Genome Biol. Evol.">
        <title>A High-Quality Reference Genome for a Parasitic Bivalve with Doubly Uniparental Inheritance (Bivalvia: Unionida).</title>
        <authorList>
            <person name="Smith C.H."/>
        </authorList>
    </citation>
    <scope>NUCLEOTIDE SEQUENCE</scope>
    <source>
        <strain evidence="1">CHS0354</strain>
    </source>
</reference>